<dbReference type="PANTHER" id="PTHR43071:SF1">
    <property type="entry name" value="2-AMINO-4-HYDROXY-6-HYDROXYMETHYLDIHYDROPTERIDINE PYROPHOSPHOKINASE"/>
    <property type="match status" value="1"/>
</dbReference>
<dbReference type="GO" id="GO:0046654">
    <property type="term" value="P:tetrahydrofolate biosynthetic process"/>
    <property type="evidence" value="ECO:0007669"/>
    <property type="project" value="UniProtKB-UniPathway"/>
</dbReference>
<gene>
    <name evidence="14" type="primary">folK</name>
    <name evidence="14" type="ORF">DCO56_06590</name>
</gene>
<dbReference type="GO" id="GO:0046656">
    <property type="term" value="P:folic acid biosynthetic process"/>
    <property type="evidence" value="ECO:0007669"/>
    <property type="project" value="UniProtKB-KW"/>
</dbReference>
<keyword evidence="9" id="KW-0289">Folate biosynthesis</keyword>
<dbReference type="GO" id="GO:0016301">
    <property type="term" value="F:kinase activity"/>
    <property type="evidence" value="ECO:0007669"/>
    <property type="project" value="UniProtKB-KW"/>
</dbReference>
<comment type="pathway">
    <text evidence="1">Cofactor biosynthesis; tetrahydrofolate biosynthesis; 2-amino-4-hydroxy-6-hydroxymethyl-7,8-dihydropteridine diphosphate from 7,8-dihydroneopterin triphosphate: step 4/4.</text>
</comment>
<dbReference type="NCBIfam" id="TIGR01498">
    <property type="entry name" value="folK"/>
    <property type="match status" value="1"/>
</dbReference>
<dbReference type="CDD" id="cd00483">
    <property type="entry name" value="HPPK"/>
    <property type="match status" value="1"/>
</dbReference>
<comment type="caution">
    <text evidence="14">The sequence shown here is derived from an EMBL/GenBank/DDBJ whole genome shotgun (WGS) entry which is preliminary data.</text>
</comment>
<evidence type="ECO:0000256" key="12">
    <source>
        <dbReference type="ARBA" id="ARBA00033413"/>
    </source>
</evidence>
<dbReference type="RefSeq" id="WP_108632986.1">
    <property type="nucleotide sequence ID" value="NZ_QCXX01000002.1"/>
</dbReference>
<dbReference type="SUPFAM" id="SSF55083">
    <property type="entry name" value="6-hydroxymethyl-7,8-dihydropterin pyrophosphokinase, HPPK"/>
    <property type="match status" value="1"/>
</dbReference>
<evidence type="ECO:0000256" key="1">
    <source>
        <dbReference type="ARBA" id="ARBA00005051"/>
    </source>
</evidence>
<evidence type="ECO:0000256" key="5">
    <source>
        <dbReference type="ARBA" id="ARBA00022679"/>
    </source>
</evidence>
<evidence type="ECO:0000259" key="13">
    <source>
        <dbReference type="Pfam" id="PF01288"/>
    </source>
</evidence>
<feature type="domain" description="7,8-dihydro-6-hydroxymethylpterin-pyrophosphokinase" evidence="13">
    <location>
        <begin position="5"/>
        <end position="132"/>
    </location>
</feature>
<dbReference type="Proteomes" id="UP000250831">
    <property type="component" value="Unassembled WGS sequence"/>
</dbReference>
<dbReference type="UniPathway" id="UPA00077">
    <property type="reaction ID" value="UER00155"/>
</dbReference>
<evidence type="ECO:0000256" key="4">
    <source>
        <dbReference type="ARBA" id="ARBA00016218"/>
    </source>
</evidence>
<dbReference type="EC" id="2.7.6.3" evidence="3"/>
<dbReference type="PANTHER" id="PTHR43071">
    <property type="entry name" value="2-AMINO-4-HYDROXY-6-HYDROXYMETHYLDIHYDROPTERIDINE PYROPHOSPHOKINASE"/>
    <property type="match status" value="1"/>
</dbReference>
<evidence type="ECO:0000256" key="7">
    <source>
        <dbReference type="ARBA" id="ARBA00022777"/>
    </source>
</evidence>
<evidence type="ECO:0000256" key="3">
    <source>
        <dbReference type="ARBA" id="ARBA00013253"/>
    </source>
</evidence>
<comment type="similarity">
    <text evidence="2">Belongs to the HPPK family.</text>
</comment>
<dbReference type="Pfam" id="PF01288">
    <property type="entry name" value="HPPK"/>
    <property type="match status" value="1"/>
</dbReference>
<keyword evidence="8" id="KW-0067">ATP-binding</keyword>
<dbReference type="EMBL" id="QCXX01000002">
    <property type="protein sequence ID" value="PUV24650.1"/>
    <property type="molecule type" value="Genomic_DNA"/>
</dbReference>
<keyword evidence="15" id="KW-1185">Reference proteome</keyword>
<evidence type="ECO:0000313" key="14">
    <source>
        <dbReference type="EMBL" id="PUV24650.1"/>
    </source>
</evidence>
<evidence type="ECO:0000256" key="6">
    <source>
        <dbReference type="ARBA" id="ARBA00022741"/>
    </source>
</evidence>
<evidence type="ECO:0000256" key="10">
    <source>
        <dbReference type="ARBA" id="ARBA00029409"/>
    </source>
</evidence>
<evidence type="ECO:0000256" key="8">
    <source>
        <dbReference type="ARBA" id="ARBA00022840"/>
    </source>
</evidence>
<dbReference type="InterPro" id="IPR000550">
    <property type="entry name" value="Hppk"/>
</dbReference>
<evidence type="ECO:0000313" key="15">
    <source>
        <dbReference type="Proteomes" id="UP000250831"/>
    </source>
</evidence>
<accession>A0A363NV86</accession>
<evidence type="ECO:0000256" key="11">
    <source>
        <dbReference type="ARBA" id="ARBA00029766"/>
    </source>
</evidence>
<evidence type="ECO:0000256" key="2">
    <source>
        <dbReference type="ARBA" id="ARBA00005810"/>
    </source>
</evidence>
<name>A0A363NV86_9SPHI</name>
<dbReference type="AlphaFoldDB" id="A0A363NV86"/>
<protein>
    <recommendedName>
        <fullName evidence="4">2-amino-4-hydroxy-6-hydroxymethyldihydropteridine pyrophosphokinase</fullName>
        <ecNumber evidence="3">2.7.6.3</ecNumber>
    </recommendedName>
    <alternativeName>
        <fullName evidence="11">6-hydroxymethyl-7,8-dihydropterin pyrophosphokinase</fullName>
    </alternativeName>
    <alternativeName>
        <fullName evidence="12">7,8-dihydro-6-hydroxymethylpterin-pyrophosphokinase</fullName>
    </alternativeName>
</protein>
<organism evidence="14 15">
    <name type="scientific">Sphingobacterium athyrii</name>
    <dbReference type="NCBI Taxonomy" id="2152717"/>
    <lineage>
        <taxon>Bacteria</taxon>
        <taxon>Pseudomonadati</taxon>
        <taxon>Bacteroidota</taxon>
        <taxon>Sphingobacteriia</taxon>
        <taxon>Sphingobacteriales</taxon>
        <taxon>Sphingobacteriaceae</taxon>
        <taxon>Sphingobacterium</taxon>
    </lineage>
</organism>
<reference evidence="14 15" key="1">
    <citation type="submission" date="2018-04" db="EMBL/GenBank/DDBJ databases">
        <title>Sphingobacterium sp. M46 Genome.</title>
        <authorList>
            <person name="Cheng J."/>
            <person name="Li Y."/>
        </authorList>
    </citation>
    <scope>NUCLEOTIDE SEQUENCE [LARGE SCALE GENOMIC DNA]</scope>
    <source>
        <strain evidence="14 15">M46</strain>
    </source>
</reference>
<proteinExistence type="inferred from homology"/>
<dbReference type="Gene3D" id="3.30.70.560">
    <property type="entry name" value="7,8-Dihydro-6-hydroxymethylpterin-pyrophosphokinase HPPK"/>
    <property type="match status" value="1"/>
</dbReference>
<keyword evidence="5" id="KW-0808">Transferase</keyword>
<dbReference type="OrthoDB" id="9808041at2"/>
<keyword evidence="6" id="KW-0547">Nucleotide-binding</keyword>
<dbReference type="GO" id="GO:0005524">
    <property type="term" value="F:ATP binding"/>
    <property type="evidence" value="ECO:0007669"/>
    <property type="project" value="UniProtKB-KW"/>
</dbReference>
<evidence type="ECO:0000256" key="9">
    <source>
        <dbReference type="ARBA" id="ARBA00022909"/>
    </source>
</evidence>
<dbReference type="GO" id="GO:0003848">
    <property type="term" value="F:2-amino-4-hydroxy-6-hydroxymethyldihydropteridine diphosphokinase activity"/>
    <property type="evidence" value="ECO:0007669"/>
    <property type="project" value="UniProtKB-EC"/>
</dbReference>
<dbReference type="InterPro" id="IPR035907">
    <property type="entry name" value="Hppk_sf"/>
</dbReference>
<comment type="function">
    <text evidence="10">Catalyzes the transfer of pyrophosphate from adenosine triphosphate (ATP) to 6-hydroxymethyl-7,8-dihydropterin, an enzymatic step in folate biosynthesis pathway.</text>
</comment>
<keyword evidence="7 14" id="KW-0418">Kinase</keyword>
<sequence length="167" mass="19299">MNKIFILLGTNLGDRLRQLLRAKQALEKQVGEILMASSIYETAAWGVEDQPAFLNQVILIKSGLSPMDCLNRTQQIESDLGRVRLKKWGQRAIDIDLLYFNDEIVNYPNLIIPHPFISERRFTLAPLAEIAPDYIHPVYKKNNVYLLHNCKDELPVKKISNDEPYRH</sequence>